<dbReference type="Gene3D" id="3.10.20.90">
    <property type="entry name" value="Phosphatidylinositol 3-kinase Catalytic Subunit, Chain A, domain 1"/>
    <property type="match status" value="1"/>
</dbReference>
<gene>
    <name evidence="2" type="ORF">VNO77_21516</name>
</gene>
<evidence type="ECO:0000313" key="3">
    <source>
        <dbReference type="Proteomes" id="UP001367508"/>
    </source>
</evidence>
<comment type="caution">
    <text evidence="2">The sequence shown here is derived from an EMBL/GenBank/DDBJ whole genome shotgun (WGS) entry which is preliminary data.</text>
</comment>
<feature type="region of interest" description="Disordered" evidence="1">
    <location>
        <begin position="63"/>
        <end position="112"/>
    </location>
</feature>
<name>A0AAN9QRM5_CANGL</name>
<feature type="compositionally biased region" description="Low complexity" evidence="1">
    <location>
        <begin position="103"/>
        <end position="112"/>
    </location>
</feature>
<proteinExistence type="predicted"/>
<sequence length="422" mass="46115">MTMLPSQNGKQQNNNNRSSGDYVFYSNTTTTTTRTTTSAMNQVEVEGGYNCLLGSEFVVRRSHMATEAEEESSSRLNNTTNNNEAEAEPGGSTSKEEEEEGPNNNNNNTIITTTTNNNNNNWLQLSIGFHQSSTIKRDLTIDRTGSGLVELDLLPSQPATNFPAVASGRGCEGSGSLGGCLVLEQTTSSSMSMAMGSGGPISSTNISSSTFGHQEMMNMNWAFGPLLPHPMPIMPSSNSSFITTPLIPNSSSSNSSSSHSSLRPPLLAPYNFPTPFHHFPSSSSTSAFDQYYDVAGAGPSSDVTVRVVDPPRRPHSGIWFMLQASQNQAKEPFLPQIPKNYLRIKDGRMTVRLLLKYLVSKLRLESESEIEITCRGQQLLPFLTLQHVRDNIWSPRDTTRALLSDSSTTDHVMVLHYGRSTT</sequence>
<dbReference type="PANTHER" id="PTHR47290:SF4">
    <property type="entry name" value="RING FINGER PROTEIN"/>
    <property type="match status" value="1"/>
</dbReference>
<dbReference type="PANTHER" id="PTHR47290">
    <property type="entry name" value="RING FINGER PROTEIN"/>
    <property type="match status" value="1"/>
</dbReference>
<keyword evidence="3" id="KW-1185">Reference proteome</keyword>
<feature type="region of interest" description="Disordered" evidence="1">
    <location>
        <begin position="1"/>
        <end position="25"/>
    </location>
</feature>
<reference evidence="2 3" key="1">
    <citation type="submission" date="2024-01" db="EMBL/GenBank/DDBJ databases">
        <title>The genomes of 5 underutilized Papilionoideae crops provide insights into root nodulation and disease resistanc.</title>
        <authorList>
            <person name="Jiang F."/>
        </authorList>
    </citation>
    <scope>NUCLEOTIDE SEQUENCE [LARGE SCALE GENOMIC DNA]</scope>
    <source>
        <strain evidence="2">LVBAO_FW01</strain>
        <tissue evidence="2">Leaves</tissue>
    </source>
</reference>
<feature type="compositionally biased region" description="Low complexity" evidence="1">
    <location>
        <begin position="74"/>
        <end position="84"/>
    </location>
</feature>
<dbReference type="InterPro" id="IPR044171">
    <property type="entry name" value="LAX2-like"/>
</dbReference>
<dbReference type="EMBL" id="JAYMYQ010000004">
    <property type="protein sequence ID" value="KAK7340803.1"/>
    <property type="molecule type" value="Genomic_DNA"/>
</dbReference>
<organism evidence="2 3">
    <name type="scientific">Canavalia gladiata</name>
    <name type="common">Sword bean</name>
    <name type="synonym">Dolichos gladiatus</name>
    <dbReference type="NCBI Taxonomy" id="3824"/>
    <lineage>
        <taxon>Eukaryota</taxon>
        <taxon>Viridiplantae</taxon>
        <taxon>Streptophyta</taxon>
        <taxon>Embryophyta</taxon>
        <taxon>Tracheophyta</taxon>
        <taxon>Spermatophyta</taxon>
        <taxon>Magnoliopsida</taxon>
        <taxon>eudicotyledons</taxon>
        <taxon>Gunneridae</taxon>
        <taxon>Pentapetalae</taxon>
        <taxon>rosids</taxon>
        <taxon>fabids</taxon>
        <taxon>Fabales</taxon>
        <taxon>Fabaceae</taxon>
        <taxon>Papilionoideae</taxon>
        <taxon>50 kb inversion clade</taxon>
        <taxon>NPAAA clade</taxon>
        <taxon>indigoferoid/millettioid clade</taxon>
        <taxon>Phaseoleae</taxon>
        <taxon>Canavalia</taxon>
    </lineage>
</organism>
<dbReference type="AlphaFoldDB" id="A0AAN9QRM5"/>
<evidence type="ECO:0000313" key="2">
    <source>
        <dbReference type="EMBL" id="KAK7340803.1"/>
    </source>
</evidence>
<accession>A0AAN9QRM5</accession>
<dbReference type="Proteomes" id="UP001367508">
    <property type="component" value="Unassembled WGS sequence"/>
</dbReference>
<evidence type="ECO:0000256" key="1">
    <source>
        <dbReference type="SAM" id="MobiDB-lite"/>
    </source>
</evidence>
<feature type="compositionally biased region" description="Polar residues" evidence="1">
    <location>
        <begin position="1"/>
        <end position="19"/>
    </location>
</feature>
<protein>
    <submittedName>
        <fullName evidence="2">Uncharacterized protein</fullName>
    </submittedName>
</protein>